<proteinExistence type="predicted"/>
<sequence length="439" mass="49719">MSNRRFTDYFTEVPARGPRRGGLRLSNPGRRLDELDEGLRVIADYCGIESREVTRMLEALDLRIRNLERIEEERAPEERDERGGVGEQMQLDPEPRQTESVGAVGRENYLQPDNIGLVPDVNAQNGVANGETNDIDAPPDYNEPRNPNINPLLALVNRVQSSVASAAVSSLIDHCELFEGIGEENIAQIFSAAGVVRPHPGPDGEEVERTNAIRDRNLVEQVLDGLRPLDWENDDEFRGFFLRLLAADAEVRAGQDREMWERVFEYRRVSIENRGRPRVIMGVDVDLHRFGHRILPARERPFPQNRSDAREALIADHLRAIRNAERTVRRAGRAITLAQEIIEAERTGIANLRREDEEEEPARGVEMVPGREGQTQAELSNAEERVEVVPAEVRVNIEFTGRELIRQDGADGEVERRATQKRTNANYGPSEGSSKRRRR</sequence>
<organism evidence="2">
    <name type="scientific">Puccinia triticina (isolate 1-1 / race 1 (BBBD))</name>
    <name type="common">Brown leaf rust fungus</name>
    <dbReference type="NCBI Taxonomy" id="630390"/>
    <lineage>
        <taxon>Eukaryota</taxon>
        <taxon>Fungi</taxon>
        <taxon>Dikarya</taxon>
        <taxon>Basidiomycota</taxon>
        <taxon>Pucciniomycotina</taxon>
        <taxon>Pucciniomycetes</taxon>
        <taxon>Pucciniales</taxon>
        <taxon>Pucciniaceae</taxon>
        <taxon>Puccinia</taxon>
    </lineage>
</organism>
<evidence type="ECO:0000256" key="1">
    <source>
        <dbReference type="SAM" id="MobiDB-lite"/>
    </source>
</evidence>
<accession>A0A180G8V6</accession>
<reference evidence="3" key="4">
    <citation type="submission" date="2025-05" db="UniProtKB">
        <authorList>
            <consortium name="EnsemblFungi"/>
        </authorList>
    </citation>
    <scope>IDENTIFICATION</scope>
    <source>
        <strain evidence="3">isolate 1-1 / race 1 (BBBD)</strain>
    </source>
</reference>
<evidence type="ECO:0000313" key="3">
    <source>
        <dbReference type="EnsemblFungi" id="PTTG_28921-t43_1-p1"/>
    </source>
</evidence>
<feature type="region of interest" description="Disordered" evidence="1">
    <location>
        <begin position="73"/>
        <end position="97"/>
    </location>
</feature>
<protein>
    <submittedName>
        <fullName evidence="2 3">Uncharacterized protein</fullName>
    </submittedName>
</protein>
<dbReference type="EnsemblFungi" id="PTTG_28921-t43_1">
    <property type="protein sequence ID" value="PTTG_28921-t43_1-p1"/>
    <property type="gene ID" value="PTTG_28921"/>
</dbReference>
<reference evidence="2" key="1">
    <citation type="submission" date="2009-11" db="EMBL/GenBank/DDBJ databases">
        <authorList>
            <consortium name="The Broad Institute Genome Sequencing Platform"/>
            <person name="Ward D."/>
            <person name="Feldgarden M."/>
            <person name="Earl A."/>
            <person name="Young S.K."/>
            <person name="Zeng Q."/>
            <person name="Koehrsen M."/>
            <person name="Alvarado L."/>
            <person name="Berlin A."/>
            <person name="Bochicchio J."/>
            <person name="Borenstein D."/>
            <person name="Chapman S.B."/>
            <person name="Chen Z."/>
            <person name="Engels R."/>
            <person name="Freedman E."/>
            <person name="Gellesch M."/>
            <person name="Goldberg J."/>
            <person name="Griggs A."/>
            <person name="Gujja S."/>
            <person name="Heilman E."/>
            <person name="Heiman D."/>
            <person name="Hepburn T."/>
            <person name="Howarth C."/>
            <person name="Jen D."/>
            <person name="Larson L."/>
            <person name="Lewis B."/>
            <person name="Mehta T."/>
            <person name="Park D."/>
            <person name="Pearson M."/>
            <person name="Roberts A."/>
            <person name="Saif S."/>
            <person name="Shea T."/>
            <person name="Shenoy N."/>
            <person name="Sisk P."/>
            <person name="Stolte C."/>
            <person name="Sykes S."/>
            <person name="Thomson T."/>
            <person name="Walk T."/>
            <person name="White J."/>
            <person name="Yandava C."/>
            <person name="Izard J."/>
            <person name="Baranova O.V."/>
            <person name="Blanton J.M."/>
            <person name="Tanner A.C."/>
            <person name="Dewhirst F.E."/>
            <person name="Haas B."/>
            <person name="Nusbaum C."/>
            <person name="Birren B."/>
        </authorList>
    </citation>
    <scope>NUCLEOTIDE SEQUENCE [LARGE SCALE GENOMIC DNA]</scope>
    <source>
        <strain evidence="2">1-1 BBBD Race 1</strain>
    </source>
</reference>
<reference evidence="2" key="2">
    <citation type="submission" date="2016-05" db="EMBL/GenBank/DDBJ databases">
        <title>Comparative analysis highlights variable genome content of wheat rusts and divergence of the mating loci.</title>
        <authorList>
            <person name="Cuomo C.A."/>
            <person name="Bakkeren G."/>
            <person name="Szabo L."/>
            <person name="Khalil H."/>
            <person name="Joly D."/>
            <person name="Goldberg J."/>
            <person name="Young S."/>
            <person name="Zeng Q."/>
            <person name="Fellers J."/>
        </authorList>
    </citation>
    <scope>NUCLEOTIDE SEQUENCE [LARGE SCALE GENOMIC DNA]</scope>
    <source>
        <strain evidence="2">1-1 BBBD Race 1</strain>
    </source>
</reference>
<dbReference type="EMBL" id="ADAS02000155">
    <property type="protein sequence ID" value="OAV88762.1"/>
    <property type="molecule type" value="Genomic_DNA"/>
</dbReference>
<feature type="region of interest" description="Disordered" evidence="1">
    <location>
        <begin position="355"/>
        <end position="384"/>
    </location>
</feature>
<dbReference type="Proteomes" id="UP000005240">
    <property type="component" value="Unassembled WGS sequence"/>
</dbReference>
<gene>
    <name evidence="2" type="ORF">PTTG_28921</name>
</gene>
<dbReference type="AlphaFoldDB" id="A0A180G8V6"/>
<feature type="compositionally biased region" description="Basic and acidic residues" evidence="1">
    <location>
        <begin position="73"/>
        <end position="84"/>
    </location>
</feature>
<reference evidence="3 4" key="3">
    <citation type="journal article" date="2017" name="G3 (Bethesda)">
        <title>Comparative analysis highlights variable genome content of wheat rusts and divergence of the mating loci.</title>
        <authorList>
            <person name="Cuomo C.A."/>
            <person name="Bakkeren G."/>
            <person name="Khalil H.B."/>
            <person name="Panwar V."/>
            <person name="Joly D."/>
            <person name="Linning R."/>
            <person name="Sakthikumar S."/>
            <person name="Song X."/>
            <person name="Adiconis X."/>
            <person name="Fan L."/>
            <person name="Goldberg J.M."/>
            <person name="Levin J.Z."/>
            <person name="Young S."/>
            <person name="Zeng Q."/>
            <person name="Anikster Y."/>
            <person name="Bruce M."/>
            <person name="Wang M."/>
            <person name="Yin C."/>
            <person name="McCallum B."/>
            <person name="Szabo L.J."/>
            <person name="Hulbert S."/>
            <person name="Chen X."/>
            <person name="Fellers J.P."/>
        </authorList>
    </citation>
    <scope>NUCLEOTIDE SEQUENCE</scope>
    <source>
        <strain evidence="4">Isolate 1-1 / race 1 (BBBD)</strain>
        <strain evidence="3">isolate 1-1 / race 1 (BBBD)</strain>
    </source>
</reference>
<name>A0A180G8V6_PUCT1</name>
<feature type="compositionally biased region" description="Basic and acidic residues" evidence="1">
    <location>
        <begin position="401"/>
        <end position="418"/>
    </location>
</feature>
<evidence type="ECO:0000313" key="2">
    <source>
        <dbReference type="EMBL" id="OAV88762.1"/>
    </source>
</evidence>
<dbReference type="OrthoDB" id="2517348at2759"/>
<evidence type="ECO:0000313" key="4">
    <source>
        <dbReference type="Proteomes" id="UP000005240"/>
    </source>
</evidence>
<keyword evidence="4" id="KW-1185">Reference proteome</keyword>
<dbReference type="VEuPathDB" id="FungiDB:PTTG_28921"/>
<feature type="region of interest" description="Disordered" evidence="1">
    <location>
        <begin position="401"/>
        <end position="439"/>
    </location>
</feature>